<organism evidence="1 2">
    <name type="scientific">Ilex paraguariensis</name>
    <name type="common">yerba mate</name>
    <dbReference type="NCBI Taxonomy" id="185542"/>
    <lineage>
        <taxon>Eukaryota</taxon>
        <taxon>Viridiplantae</taxon>
        <taxon>Streptophyta</taxon>
        <taxon>Embryophyta</taxon>
        <taxon>Tracheophyta</taxon>
        <taxon>Spermatophyta</taxon>
        <taxon>Magnoliopsida</taxon>
        <taxon>eudicotyledons</taxon>
        <taxon>Gunneridae</taxon>
        <taxon>Pentapetalae</taxon>
        <taxon>asterids</taxon>
        <taxon>campanulids</taxon>
        <taxon>Aquifoliales</taxon>
        <taxon>Aquifoliaceae</taxon>
        <taxon>Ilex</taxon>
    </lineage>
</organism>
<reference evidence="1 2" key="1">
    <citation type="submission" date="2024-02" db="EMBL/GenBank/DDBJ databases">
        <authorList>
            <person name="Vignale AGUSTIN F."/>
            <person name="Sosa J E."/>
            <person name="Modenutti C."/>
        </authorList>
    </citation>
    <scope>NUCLEOTIDE SEQUENCE [LARGE SCALE GENOMIC DNA]</scope>
</reference>
<proteinExistence type="predicted"/>
<gene>
    <name evidence="1" type="ORF">ILEXP_LOCUS21448</name>
</gene>
<feature type="non-terminal residue" evidence="1">
    <location>
        <position position="1"/>
    </location>
</feature>
<name>A0ABC8SDG1_9AQUA</name>
<evidence type="ECO:0000313" key="2">
    <source>
        <dbReference type="Proteomes" id="UP001642360"/>
    </source>
</evidence>
<dbReference type="AlphaFoldDB" id="A0ABC8SDG1"/>
<protein>
    <submittedName>
        <fullName evidence="1">Uncharacterized protein</fullName>
    </submittedName>
</protein>
<dbReference type="Proteomes" id="UP001642360">
    <property type="component" value="Unassembled WGS sequence"/>
</dbReference>
<sequence length="71" mass="8575">LMWKAIFSQFSSRQKGYSEERFKEYHGTCHEENLWHALQVHRERKKKGAGRRESAEKVMVGVLYEKTDFRK</sequence>
<accession>A0ABC8SDG1</accession>
<evidence type="ECO:0000313" key="1">
    <source>
        <dbReference type="EMBL" id="CAK9153204.1"/>
    </source>
</evidence>
<comment type="caution">
    <text evidence="1">The sequence shown here is derived from an EMBL/GenBank/DDBJ whole genome shotgun (WGS) entry which is preliminary data.</text>
</comment>
<dbReference type="EMBL" id="CAUOFW020002362">
    <property type="protein sequence ID" value="CAK9153204.1"/>
    <property type="molecule type" value="Genomic_DNA"/>
</dbReference>
<keyword evidence="2" id="KW-1185">Reference proteome</keyword>